<evidence type="ECO:0000256" key="9">
    <source>
        <dbReference type="ARBA" id="ARBA00031306"/>
    </source>
</evidence>
<reference evidence="11 12" key="1">
    <citation type="submission" date="2016-09" db="EMBL/GenBank/DDBJ databases">
        <authorList>
            <person name="Capua I."/>
            <person name="De Benedictis P."/>
            <person name="Joannis T."/>
            <person name="Lombin L.H."/>
            <person name="Cattoli G."/>
        </authorList>
    </citation>
    <scope>NUCLEOTIDE SEQUENCE [LARGE SCALE GENOMIC DNA]</scope>
    <source>
        <strain evidence="11 12">ISLP-3</strain>
    </source>
</reference>
<evidence type="ECO:0000256" key="6">
    <source>
        <dbReference type="ARBA" id="ARBA00022723"/>
    </source>
</evidence>
<keyword evidence="11" id="KW-0449">Lipoprotein</keyword>
<evidence type="ECO:0000256" key="5">
    <source>
        <dbReference type="ARBA" id="ARBA00022679"/>
    </source>
</evidence>
<dbReference type="InterPro" id="IPR024932">
    <property type="entry name" value="ApbE"/>
</dbReference>
<evidence type="ECO:0000256" key="3">
    <source>
        <dbReference type="ARBA" id="ARBA00016337"/>
    </source>
</evidence>
<protein>
    <recommendedName>
        <fullName evidence="3">FAD:protein FMN transferase</fullName>
        <ecNumber evidence="2">2.7.1.180</ecNumber>
    </recommendedName>
    <alternativeName>
        <fullName evidence="9">Flavin transferase</fullName>
    </alternativeName>
</protein>
<evidence type="ECO:0000313" key="12">
    <source>
        <dbReference type="Proteomes" id="UP000199039"/>
    </source>
</evidence>
<evidence type="ECO:0000256" key="7">
    <source>
        <dbReference type="ARBA" id="ARBA00022827"/>
    </source>
</evidence>
<keyword evidence="7" id="KW-0274">FAD</keyword>
<keyword evidence="5" id="KW-0808">Transferase</keyword>
<evidence type="ECO:0000256" key="2">
    <source>
        <dbReference type="ARBA" id="ARBA00011955"/>
    </source>
</evidence>
<evidence type="ECO:0000256" key="4">
    <source>
        <dbReference type="ARBA" id="ARBA00022630"/>
    </source>
</evidence>
<comment type="catalytic activity">
    <reaction evidence="10">
        <text>L-threonyl-[protein] + FAD = FMN-L-threonyl-[protein] + AMP + H(+)</text>
        <dbReference type="Rhea" id="RHEA:36847"/>
        <dbReference type="Rhea" id="RHEA-COMP:11060"/>
        <dbReference type="Rhea" id="RHEA-COMP:11061"/>
        <dbReference type="ChEBI" id="CHEBI:15378"/>
        <dbReference type="ChEBI" id="CHEBI:30013"/>
        <dbReference type="ChEBI" id="CHEBI:57692"/>
        <dbReference type="ChEBI" id="CHEBI:74257"/>
        <dbReference type="ChEBI" id="CHEBI:456215"/>
        <dbReference type="EC" id="2.7.1.180"/>
    </reaction>
</comment>
<dbReference type="EMBL" id="FMYH01000011">
    <property type="protein sequence ID" value="SDD78328.1"/>
    <property type="molecule type" value="Genomic_DNA"/>
</dbReference>
<accession>A0A1G6XJF1</accession>
<dbReference type="PANTHER" id="PTHR30040:SF2">
    <property type="entry name" value="FAD:PROTEIN FMN TRANSFERASE"/>
    <property type="match status" value="1"/>
</dbReference>
<evidence type="ECO:0000313" key="11">
    <source>
        <dbReference type="EMBL" id="SDD78328.1"/>
    </source>
</evidence>
<name>A0A1G6XJF1_9MICO</name>
<evidence type="ECO:0000256" key="10">
    <source>
        <dbReference type="ARBA" id="ARBA00048540"/>
    </source>
</evidence>
<comment type="cofactor">
    <cofactor evidence="1">
        <name>Mg(2+)</name>
        <dbReference type="ChEBI" id="CHEBI:18420"/>
    </cofactor>
</comment>
<proteinExistence type="predicted"/>
<evidence type="ECO:0000256" key="8">
    <source>
        <dbReference type="ARBA" id="ARBA00022842"/>
    </source>
</evidence>
<keyword evidence="12" id="KW-1185">Reference proteome</keyword>
<dbReference type="Gene3D" id="3.10.520.10">
    <property type="entry name" value="ApbE-like domains"/>
    <property type="match status" value="2"/>
</dbReference>
<dbReference type="SUPFAM" id="SSF143631">
    <property type="entry name" value="ApbE-like"/>
    <property type="match status" value="1"/>
</dbReference>
<dbReference type="GO" id="GO:0016740">
    <property type="term" value="F:transferase activity"/>
    <property type="evidence" value="ECO:0007669"/>
    <property type="project" value="UniProtKB-KW"/>
</dbReference>
<evidence type="ECO:0000256" key="1">
    <source>
        <dbReference type="ARBA" id="ARBA00001946"/>
    </source>
</evidence>
<keyword evidence="8" id="KW-0460">Magnesium</keyword>
<keyword evidence="4" id="KW-0285">Flavoprotein</keyword>
<dbReference type="PANTHER" id="PTHR30040">
    <property type="entry name" value="THIAMINE BIOSYNTHESIS LIPOPROTEIN APBE"/>
    <property type="match status" value="1"/>
</dbReference>
<dbReference type="STRING" id="1814289.SAMN05216410_0159"/>
<sequence>MRRTEHIMGIPISIDIRDAPDERTAGEAMSAAFEVLRSADERFSPFRSNSELRRYERGETTASADLVEVFEIARWAGIASSGAFSIHAPDGSLDTNGVVKGWAAQRAAEELLARGVRNFCLNAGGDVVTHGEPEPGRPWRTGVRDPGDPRRVVAVVEQHDGAVATSGTYERGAHVWDGRTGGPARTLVAATVVADSLTTADVLATCVLVLGPEGVAWAIGQGARDAFAVLPGGGVVTAGAQVQLPAGVA</sequence>
<dbReference type="InterPro" id="IPR003374">
    <property type="entry name" value="ApbE-like_sf"/>
</dbReference>
<dbReference type="AlphaFoldDB" id="A0A1G6XJF1"/>
<dbReference type="EC" id="2.7.1.180" evidence="2"/>
<dbReference type="GO" id="GO:0046872">
    <property type="term" value="F:metal ion binding"/>
    <property type="evidence" value="ECO:0007669"/>
    <property type="project" value="UniProtKB-KW"/>
</dbReference>
<dbReference type="Proteomes" id="UP000199039">
    <property type="component" value="Unassembled WGS sequence"/>
</dbReference>
<keyword evidence="6" id="KW-0479">Metal-binding</keyword>
<organism evidence="11 12">
    <name type="scientific">Sanguibacter gelidistatuariae</name>
    <dbReference type="NCBI Taxonomy" id="1814289"/>
    <lineage>
        <taxon>Bacteria</taxon>
        <taxon>Bacillati</taxon>
        <taxon>Actinomycetota</taxon>
        <taxon>Actinomycetes</taxon>
        <taxon>Micrococcales</taxon>
        <taxon>Sanguibacteraceae</taxon>
        <taxon>Sanguibacter</taxon>
    </lineage>
</organism>
<gene>
    <name evidence="11" type="ORF">SAMN05216410_0159</name>
</gene>
<dbReference type="Pfam" id="PF02424">
    <property type="entry name" value="ApbE"/>
    <property type="match status" value="1"/>
</dbReference>